<evidence type="ECO:0000313" key="2">
    <source>
        <dbReference type="Proteomes" id="UP000037405"/>
    </source>
</evidence>
<comment type="caution">
    <text evidence="1">The sequence shown here is derived from an EMBL/GenBank/DDBJ whole genome shotgun (WGS) entry which is preliminary data.</text>
</comment>
<proteinExistence type="predicted"/>
<dbReference type="InterPro" id="IPR016024">
    <property type="entry name" value="ARM-type_fold"/>
</dbReference>
<dbReference type="SUPFAM" id="SSF48371">
    <property type="entry name" value="ARM repeat"/>
    <property type="match status" value="1"/>
</dbReference>
<dbReference type="Gene3D" id="1.25.10.10">
    <property type="entry name" value="Leucine-rich Repeat Variant"/>
    <property type="match status" value="1"/>
</dbReference>
<dbReference type="InterPro" id="IPR011989">
    <property type="entry name" value="ARM-like"/>
</dbReference>
<evidence type="ECO:0000313" key="1">
    <source>
        <dbReference type="EMBL" id="KON84676.1"/>
    </source>
</evidence>
<name>A0A0M0G5F1_9BACI</name>
<dbReference type="Proteomes" id="UP000037405">
    <property type="component" value="Unassembled WGS sequence"/>
</dbReference>
<gene>
    <name evidence="1" type="ORF">AF331_11630</name>
</gene>
<organism evidence="1 2">
    <name type="scientific">Rossellomorea marisflavi</name>
    <dbReference type="NCBI Taxonomy" id="189381"/>
    <lineage>
        <taxon>Bacteria</taxon>
        <taxon>Bacillati</taxon>
        <taxon>Bacillota</taxon>
        <taxon>Bacilli</taxon>
        <taxon>Bacillales</taxon>
        <taxon>Bacillaceae</taxon>
        <taxon>Rossellomorea</taxon>
    </lineage>
</organism>
<dbReference type="RefSeq" id="WP_053428274.1">
    <property type="nucleotide sequence ID" value="NZ_LGUE01000004.1"/>
</dbReference>
<keyword evidence="2" id="KW-1185">Reference proteome</keyword>
<dbReference type="PATRIC" id="fig|189381.12.peg.2346"/>
<reference evidence="2" key="1">
    <citation type="submission" date="2015-07" db="EMBL/GenBank/DDBJ databases">
        <title>Fjat-14235 jcm11544.</title>
        <authorList>
            <person name="Liu B."/>
            <person name="Wang J."/>
            <person name="Zhu Y."/>
            <person name="Liu G."/>
            <person name="Chen Q."/>
            <person name="Chen Z."/>
            <person name="Lan J."/>
            <person name="Che J."/>
            <person name="Ge C."/>
            <person name="Shi H."/>
            <person name="Pan Z."/>
            <person name="Liu X."/>
        </authorList>
    </citation>
    <scope>NUCLEOTIDE SEQUENCE [LARGE SCALE GENOMIC DNA]</scope>
    <source>
        <strain evidence="2">JCM 11544</strain>
    </source>
</reference>
<protein>
    <recommendedName>
        <fullName evidence="3">HEAT repeat domain-containing protein</fullName>
    </recommendedName>
</protein>
<evidence type="ECO:0008006" key="3">
    <source>
        <dbReference type="Google" id="ProtNLM"/>
    </source>
</evidence>
<dbReference type="STRING" id="189381.GCA_900166615_01558"/>
<accession>A0A0M0G5F1</accession>
<sequence>MKNTQHERDLSQVPDQFQQLLTRKKEKAARELHTYVSTLVSTDLIRLDVLFRERTSMDWSRDWSRKDPLTLLPRNVSEDMKKTILGLATFHPNGYFRERALRAHEEMDSILSLPFLLLRCMDWVKEVSEVANHLVRSKIRPEHANSFVDHLPILFKWRESERADKALLEVIFSMLTEEGAALIKGTSSNHPRIRHFSYRSILQGVRATQCQLIEWMMRESEPHSRLLLYRSFTENMTEDAFKAAYPVLKHDRFPQIRADVLRRYHSMHPEDENEVRNALFDRSGMIRSVARYLMKENGVADLAPIYRESIQEGTSLRGAILGLGETGDAGDAERILPFLERSEPGIVKASIRSLGFIGDGRYQEELVDLLDHAHRGVAKEARRALQHIGYDAFEDRIYGLYAGAYTLHTALQCAVLLGTLPKWKGIRYSIEMSASTEPAIRELGRHQVDRWLRTFNKTFTVPTSVQKHRIKEALQKHGDALPQDVQRELAFCLK</sequence>
<dbReference type="AlphaFoldDB" id="A0A0M0G5F1"/>
<dbReference type="OrthoDB" id="9776303at2"/>
<dbReference type="EMBL" id="LGUE01000004">
    <property type="protein sequence ID" value="KON84676.1"/>
    <property type="molecule type" value="Genomic_DNA"/>
</dbReference>